<organism evidence="1 2">
    <name type="scientific">Vigna mungo</name>
    <name type="common">Black gram</name>
    <name type="synonym">Phaseolus mungo</name>
    <dbReference type="NCBI Taxonomy" id="3915"/>
    <lineage>
        <taxon>Eukaryota</taxon>
        <taxon>Viridiplantae</taxon>
        <taxon>Streptophyta</taxon>
        <taxon>Embryophyta</taxon>
        <taxon>Tracheophyta</taxon>
        <taxon>Spermatophyta</taxon>
        <taxon>Magnoliopsida</taxon>
        <taxon>eudicotyledons</taxon>
        <taxon>Gunneridae</taxon>
        <taxon>Pentapetalae</taxon>
        <taxon>rosids</taxon>
        <taxon>fabids</taxon>
        <taxon>Fabales</taxon>
        <taxon>Fabaceae</taxon>
        <taxon>Papilionoideae</taxon>
        <taxon>50 kb inversion clade</taxon>
        <taxon>NPAAA clade</taxon>
        <taxon>indigoferoid/millettioid clade</taxon>
        <taxon>Phaseoleae</taxon>
        <taxon>Vigna</taxon>
    </lineage>
</organism>
<dbReference type="AlphaFoldDB" id="A0AAQ3S969"/>
<reference evidence="1 2" key="1">
    <citation type="journal article" date="2023" name="Life. Sci Alliance">
        <title>Evolutionary insights into 3D genome organization and epigenetic landscape of Vigna mungo.</title>
        <authorList>
            <person name="Junaid A."/>
            <person name="Singh B."/>
            <person name="Bhatia S."/>
        </authorList>
    </citation>
    <scope>NUCLEOTIDE SEQUENCE [LARGE SCALE GENOMIC DNA]</scope>
    <source>
        <strain evidence="1">Urdbean</strain>
    </source>
</reference>
<dbReference type="EMBL" id="CP144700">
    <property type="protein sequence ID" value="WVZ22142.1"/>
    <property type="molecule type" value="Genomic_DNA"/>
</dbReference>
<proteinExistence type="predicted"/>
<protein>
    <submittedName>
        <fullName evidence="1">Uncharacterized protein</fullName>
    </submittedName>
</protein>
<name>A0AAQ3S969_VIGMU</name>
<sequence length="120" mass="12919">MYSLVSSKTIILKGIPIWGAARPTPGAFLMTRIMSSMIFCTFSDFISLGSTSRAGSCRTGSPALTVSGKFVFMVSAPRPKNHPALAVQVWDVGADFRSNGGLAMGIVVNWVAVERQKMEF</sequence>
<gene>
    <name evidence="1" type="ORF">V8G54_000686</name>
</gene>
<dbReference type="Proteomes" id="UP001374535">
    <property type="component" value="Chromosome 1"/>
</dbReference>
<evidence type="ECO:0000313" key="1">
    <source>
        <dbReference type="EMBL" id="WVZ22142.1"/>
    </source>
</evidence>
<accession>A0AAQ3S969</accession>
<evidence type="ECO:0000313" key="2">
    <source>
        <dbReference type="Proteomes" id="UP001374535"/>
    </source>
</evidence>
<keyword evidence="2" id="KW-1185">Reference proteome</keyword>